<keyword evidence="4" id="KW-0804">Transcription</keyword>
<dbReference type="SUPFAM" id="SSF101936">
    <property type="entry name" value="DNA-binding pseudobarrel domain"/>
    <property type="match status" value="4"/>
</dbReference>
<feature type="transmembrane region" description="Helical" evidence="7">
    <location>
        <begin position="647"/>
        <end position="678"/>
    </location>
</feature>
<feature type="domain" description="TF-B3" evidence="8">
    <location>
        <begin position="53"/>
        <end position="146"/>
    </location>
</feature>
<comment type="caution">
    <text evidence="9">The sequence shown here is derived from an EMBL/GenBank/DDBJ whole genome shotgun (WGS) entry which is preliminary data.</text>
</comment>
<evidence type="ECO:0000259" key="8">
    <source>
        <dbReference type="PROSITE" id="PS50863"/>
    </source>
</evidence>
<keyword evidence="5" id="KW-0539">Nucleus</keyword>
<keyword evidence="7" id="KW-0812">Transmembrane</keyword>
<gene>
    <name evidence="9" type="ORF">HYC85_002469</name>
</gene>
<evidence type="ECO:0000256" key="2">
    <source>
        <dbReference type="ARBA" id="ARBA00023015"/>
    </source>
</evidence>
<evidence type="ECO:0000256" key="6">
    <source>
        <dbReference type="SAM" id="MobiDB-lite"/>
    </source>
</evidence>
<reference evidence="9 10" key="2">
    <citation type="submission" date="2020-07" db="EMBL/GenBank/DDBJ databases">
        <title>Genome assembly of wild tea tree DASZ reveals pedigree and selection history of tea varieties.</title>
        <authorList>
            <person name="Zhang W."/>
        </authorList>
    </citation>
    <scope>NUCLEOTIDE SEQUENCE [LARGE SCALE GENOMIC DNA]</scope>
    <source>
        <strain evidence="10">cv. G240</strain>
        <tissue evidence="9">Leaf</tissue>
    </source>
</reference>
<feature type="region of interest" description="Disordered" evidence="6">
    <location>
        <begin position="19"/>
        <end position="44"/>
    </location>
</feature>
<feature type="transmembrane region" description="Helical" evidence="7">
    <location>
        <begin position="847"/>
        <end position="872"/>
    </location>
</feature>
<dbReference type="InterPro" id="IPR040229">
    <property type="entry name" value="At3g27390-like"/>
</dbReference>
<keyword evidence="7" id="KW-1133">Transmembrane helix</keyword>
<dbReference type="PROSITE" id="PS50863">
    <property type="entry name" value="B3"/>
    <property type="match status" value="2"/>
</dbReference>
<dbReference type="CDD" id="cd10017">
    <property type="entry name" value="B3_DNA"/>
    <property type="match status" value="2"/>
</dbReference>
<keyword evidence="3" id="KW-0238">DNA-binding</keyword>
<evidence type="ECO:0000256" key="4">
    <source>
        <dbReference type="ARBA" id="ARBA00023163"/>
    </source>
</evidence>
<organism evidence="9 10">
    <name type="scientific">Camellia sinensis</name>
    <name type="common">Tea plant</name>
    <name type="synonym">Thea sinensis</name>
    <dbReference type="NCBI Taxonomy" id="4442"/>
    <lineage>
        <taxon>Eukaryota</taxon>
        <taxon>Viridiplantae</taxon>
        <taxon>Streptophyta</taxon>
        <taxon>Embryophyta</taxon>
        <taxon>Tracheophyta</taxon>
        <taxon>Spermatophyta</taxon>
        <taxon>Magnoliopsida</taxon>
        <taxon>eudicotyledons</taxon>
        <taxon>Gunneridae</taxon>
        <taxon>Pentapetalae</taxon>
        <taxon>asterids</taxon>
        <taxon>Ericales</taxon>
        <taxon>Theaceae</taxon>
        <taxon>Camellia</taxon>
    </lineage>
</organism>
<dbReference type="InterPro" id="IPR003340">
    <property type="entry name" value="B3_DNA-bd"/>
</dbReference>
<feature type="transmembrane region" description="Helical" evidence="7">
    <location>
        <begin position="618"/>
        <end position="641"/>
    </location>
</feature>
<dbReference type="EMBL" id="JACBKZ010000001">
    <property type="protein sequence ID" value="KAF5961260.1"/>
    <property type="molecule type" value="Genomic_DNA"/>
</dbReference>
<evidence type="ECO:0000313" key="10">
    <source>
        <dbReference type="Proteomes" id="UP000593564"/>
    </source>
</evidence>
<proteinExistence type="predicted"/>
<dbReference type="GO" id="GO:0003677">
    <property type="term" value="F:DNA binding"/>
    <property type="evidence" value="ECO:0007669"/>
    <property type="project" value="UniProtKB-KW"/>
</dbReference>
<dbReference type="Proteomes" id="UP000593564">
    <property type="component" value="Unassembled WGS sequence"/>
</dbReference>
<dbReference type="PANTHER" id="PTHR31133:SF9">
    <property type="entry name" value="TRANSMEMBRANE PROTEIN"/>
    <property type="match status" value="1"/>
</dbReference>
<dbReference type="GO" id="GO:0005634">
    <property type="term" value="C:nucleus"/>
    <property type="evidence" value="ECO:0007669"/>
    <property type="project" value="UniProtKB-SubCell"/>
</dbReference>
<keyword evidence="2" id="KW-0805">Transcription regulation</keyword>
<dbReference type="SMART" id="SM01019">
    <property type="entry name" value="B3"/>
    <property type="match status" value="3"/>
</dbReference>
<reference evidence="10" key="1">
    <citation type="journal article" date="2020" name="Nat. Commun.">
        <title>Genome assembly of wild tea tree DASZ reveals pedigree and selection history of tea varieties.</title>
        <authorList>
            <person name="Zhang W."/>
            <person name="Zhang Y."/>
            <person name="Qiu H."/>
            <person name="Guo Y."/>
            <person name="Wan H."/>
            <person name="Zhang X."/>
            <person name="Scossa F."/>
            <person name="Alseekh S."/>
            <person name="Zhang Q."/>
            <person name="Wang P."/>
            <person name="Xu L."/>
            <person name="Schmidt M.H."/>
            <person name="Jia X."/>
            <person name="Li D."/>
            <person name="Zhu A."/>
            <person name="Guo F."/>
            <person name="Chen W."/>
            <person name="Ni D."/>
            <person name="Usadel B."/>
            <person name="Fernie A.R."/>
            <person name="Wen W."/>
        </authorList>
    </citation>
    <scope>NUCLEOTIDE SEQUENCE [LARGE SCALE GENOMIC DNA]</scope>
    <source>
        <strain evidence="10">cv. G240</strain>
    </source>
</reference>
<accession>A0A7J7I8C6</accession>
<dbReference type="Pfam" id="PF02362">
    <property type="entry name" value="B3"/>
    <property type="match status" value="2"/>
</dbReference>
<dbReference type="InterPro" id="IPR015300">
    <property type="entry name" value="DNA-bd_pseudobarrel_sf"/>
</dbReference>
<evidence type="ECO:0000256" key="1">
    <source>
        <dbReference type="ARBA" id="ARBA00004123"/>
    </source>
</evidence>
<keyword evidence="10" id="KW-1185">Reference proteome</keyword>
<sequence>MIPNHPKGSGVVPEDVLPQNIAESHGPPGVVPPRPGSENMAERDSDRKASYFDEFFKVYLPDQNSQRLRVPPDFVKHFNGTIPNNAILKDLGGKIWHVEMEEAENGIYFKNGWQRFANDHSLVFGDFVLFTYKGNSLFDAKVFGKNGCLKEEAFANKCMNEEASNADKIAVPVKIKEESEEEHTCFEPIHNCKRKYSEIGRKRSKNSLGKSKRLVREASSDGITKRTLHPIVPRAIQGDEEALEVASKFVSKFPFFKIAMKPAYITGGVMNIPSRFLKSYMEKDRESVILLVSDQSWPVKVIRSRKSVCNFSGGWRRVPPAFVKKINGTIPNNAKLKDHGGNVWHVEVEEDENGVYFKNGWQRFASDHSLEFGNFLVFRYTGNSLFDVKIFGKNGCMKEEALANKHMNEETVEKTAISVKIEQESEEEQIRSKNIQNCKLKYSEIGMKRSVKSEGCDEVGRRKSQRIASKTIKQHGGFDASNLHFIPSVHPTAMKRSVKSEVTGSEEVSRHKSQSTPSKIIEQHTAFDASEFVVPTNPHFIASLYPSARYRLTLPRQWLVKNGIKMEPEMVLRDQNGKLWPVKVTSRQVFVMMYMPLKSSAVEEEGEINSEMEGPKTILGYICYSIFFLPVFIILFIVGFYKGILMTPFVFLIVAFGDWLVIFGLFPLHFFWSIFCILRTKKFGPYMKCLLLLIFPIPLGLWTGLGLIGSTTMGLVVGFGWPFMETFRAISKEGVPIRIRIKKCFTEGLSSSLRGACTIVSDYKDFSFYSFFSVVDELLKSKGEEEPIELKVVQIPGCILAAVLGILVNVPVISIITVYKAPILLLKGWYRLIQDLIGREGPFLETMCVPFAGVWILLWPIAVILATILGIISSFGFGCYAAVVAYQGVASEPQVYTPGMGPKDSAQAEFLVIKKIVLISFSYVHASQEGSTRRGLLYVVAAASVFDEYTNDLLYLREGSCFPRPSYREHGSSSSLLPVNSLREQHEVIHSEEPLIGPPNVRMKTLQAVVIWDGFIKACEEIGKELLRDGAIGIADLDAWKESKNKIVNIGIPAYAFLECFFCSIKNGSPGFLLRDNIEITSVNRPEGRVFDWLYEPMSIMKEQIRSLNLEEREELYFYKYCLYSGDTSRIESWQNGGVPPQDEIRRAQLEGIGRRLQGFCLTLSRLPTSRRHFFEVVKAIEEEMKNSRGLRSSGDGIESGAEVLSLYLLLILLNFPYVSVPKHISAMSQPGYKDFV</sequence>
<name>A0A7J7I8C6_CAMSI</name>
<dbReference type="PANTHER" id="PTHR31133">
    <property type="entry name" value="MEMBRANE PROTEIN"/>
    <property type="match status" value="1"/>
</dbReference>
<dbReference type="Gene3D" id="2.40.330.10">
    <property type="entry name" value="DNA-binding pseudobarrel domain"/>
    <property type="match status" value="4"/>
</dbReference>
<protein>
    <recommendedName>
        <fullName evidence="8">TF-B3 domain-containing protein</fullName>
    </recommendedName>
</protein>
<evidence type="ECO:0000256" key="7">
    <source>
        <dbReference type="SAM" id="Phobius"/>
    </source>
</evidence>
<dbReference type="AlphaFoldDB" id="A0A7J7I8C6"/>
<evidence type="ECO:0000256" key="5">
    <source>
        <dbReference type="ARBA" id="ARBA00023242"/>
    </source>
</evidence>
<feature type="domain" description="TF-B3" evidence="8">
    <location>
        <begin position="301"/>
        <end position="394"/>
    </location>
</feature>
<feature type="transmembrane region" description="Helical" evidence="7">
    <location>
        <begin position="799"/>
        <end position="826"/>
    </location>
</feature>
<evidence type="ECO:0000313" key="9">
    <source>
        <dbReference type="EMBL" id="KAF5961260.1"/>
    </source>
</evidence>
<keyword evidence="7" id="KW-0472">Membrane</keyword>
<feature type="transmembrane region" description="Helical" evidence="7">
    <location>
        <begin position="690"/>
        <end position="721"/>
    </location>
</feature>
<comment type="subcellular location">
    <subcellularLocation>
        <location evidence="1">Nucleus</location>
    </subcellularLocation>
</comment>
<evidence type="ECO:0000256" key="3">
    <source>
        <dbReference type="ARBA" id="ARBA00023125"/>
    </source>
</evidence>